<feature type="chain" id="PRO_5026346713" evidence="1">
    <location>
        <begin position="27"/>
        <end position="76"/>
    </location>
</feature>
<proteinExistence type="predicted"/>
<gene>
    <name evidence="2" type="ORF">F5544_19060</name>
</gene>
<name>A0A6G9YEX4_9NOCA</name>
<keyword evidence="1" id="KW-0732">Signal</keyword>
<dbReference type="KEGG" id="nah:F5544_19060"/>
<sequence>MRFAKAGASVVLLAGLCVAGAGVAHADQTITVTTDLLGCATRADIDVSALNGVSPGTSVSISDTLAAQLRQNGCMP</sequence>
<dbReference type="RefSeq" id="WP_167474455.1">
    <property type="nucleotide sequence ID" value="NZ_CP046172.1"/>
</dbReference>
<evidence type="ECO:0000313" key="3">
    <source>
        <dbReference type="Proteomes" id="UP000503540"/>
    </source>
</evidence>
<dbReference type="Proteomes" id="UP000503540">
    <property type="component" value="Chromosome"/>
</dbReference>
<dbReference type="AlphaFoldDB" id="A0A6G9YEX4"/>
<keyword evidence="3" id="KW-1185">Reference proteome</keyword>
<evidence type="ECO:0000313" key="2">
    <source>
        <dbReference type="EMBL" id="QIS11680.1"/>
    </source>
</evidence>
<dbReference type="EMBL" id="CP046172">
    <property type="protein sequence ID" value="QIS11680.1"/>
    <property type="molecule type" value="Genomic_DNA"/>
</dbReference>
<evidence type="ECO:0000256" key="1">
    <source>
        <dbReference type="SAM" id="SignalP"/>
    </source>
</evidence>
<feature type="signal peptide" evidence="1">
    <location>
        <begin position="1"/>
        <end position="26"/>
    </location>
</feature>
<protein>
    <submittedName>
        <fullName evidence="2">Uncharacterized protein</fullName>
    </submittedName>
</protein>
<accession>A0A6G9YEX4</accession>
<organism evidence="2 3">
    <name type="scientific">Nocardia arthritidis</name>
    <dbReference type="NCBI Taxonomy" id="228602"/>
    <lineage>
        <taxon>Bacteria</taxon>
        <taxon>Bacillati</taxon>
        <taxon>Actinomycetota</taxon>
        <taxon>Actinomycetes</taxon>
        <taxon>Mycobacteriales</taxon>
        <taxon>Nocardiaceae</taxon>
        <taxon>Nocardia</taxon>
    </lineage>
</organism>
<reference evidence="2 3" key="1">
    <citation type="journal article" date="2019" name="ACS Chem. Biol.">
        <title>Identification and Mobilization of a Cryptic Antibiotic Biosynthesis Gene Locus from a Human-Pathogenic Nocardia Isolate.</title>
        <authorList>
            <person name="Herisse M."/>
            <person name="Ishida K."/>
            <person name="Porter J.L."/>
            <person name="Howden B."/>
            <person name="Hertweck C."/>
            <person name="Stinear T.P."/>
            <person name="Pidot S.J."/>
        </authorList>
    </citation>
    <scope>NUCLEOTIDE SEQUENCE [LARGE SCALE GENOMIC DNA]</scope>
    <source>
        <strain evidence="2 3">AUSMDU00012717</strain>
    </source>
</reference>